<dbReference type="InterPro" id="IPR052906">
    <property type="entry name" value="Type_IV_Methyl-Rstrct_Enzyme"/>
</dbReference>
<dbReference type="PANTHER" id="PTHR30015">
    <property type="entry name" value="MRR RESTRICTION SYSTEM PROTEIN"/>
    <property type="match status" value="1"/>
</dbReference>
<evidence type="ECO:0000313" key="3">
    <source>
        <dbReference type="EMBL" id="MCZ0857894.1"/>
    </source>
</evidence>
<keyword evidence="3" id="KW-0378">Hydrolase</keyword>
<evidence type="ECO:0000259" key="2">
    <source>
        <dbReference type="Pfam" id="PF04471"/>
    </source>
</evidence>
<keyword evidence="1" id="KW-0472">Membrane</keyword>
<dbReference type="PANTHER" id="PTHR30015:SF7">
    <property type="entry name" value="TYPE IV METHYL-DIRECTED RESTRICTION ENZYME ECOKMRR"/>
    <property type="match status" value="1"/>
</dbReference>
<dbReference type="RefSeq" id="WP_268917391.1">
    <property type="nucleotide sequence ID" value="NZ_JAPTMY010000013.1"/>
</dbReference>
<gene>
    <name evidence="3" type="ORF">OHJ16_07530</name>
</gene>
<feature type="transmembrane region" description="Helical" evidence="1">
    <location>
        <begin position="12"/>
        <end position="34"/>
    </location>
</feature>
<name>A0ABT4I819_9ACTO</name>
<reference evidence="3" key="1">
    <citation type="submission" date="2022-10" db="EMBL/GenBank/DDBJ databases">
        <title>Genome sequence of Actinomyces israelii ATCC 10048.</title>
        <authorList>
            <person name="Watt R.M."/>
            <person name="Tong W.M."/>
        </authorList>
    </citation>
    <scope>NUCLEOTIDE SEQUENCE</scope>
    <source>
        <strain evidence="3">ATCC 10048</strain>
    </source>
</reference>
<keyword evidence="1" id="KW-1133">Transmembrane helix</keyword>
<dbReference type="Pfam" id="PF04471">
    <property type="entry name" value="Mrr_cat"/>
    <property type="match status" value="1"/>
</dbReference>
<dbReference type="InterPro" id="IPR011335">
    <property type="entry name" value="Restrct_endonuc-II-like"/>
</dbReference>
<proteinExistence type="predicted"/>
<keyword evidence="4" id="KW-1185">Reference proteome</keyword>
<dbReference type="GO" id="GO:0004519">
    <property type="term" value="F:endonuclease activity"/>
    <property type="evidence" value="ECO:0007669"/>
    <property type="project" value="UniProtKB-KW"/>
</dbReference>
<organism evidence="3 4">
    <name type="scientific">Actinomyces israelii</name>
    <dbReference type="NCBI Taxonomy" id="1659"/>
    <lineage>
        <taxon>Bacteria</taxon>
        <taxon>Bacillati</taxon>
        <taxon>Actinomycetota</taxon>
        <taxon>Actinomycetes</taxon>
        <taxon>Actinomycetales</taxon>
        <taxon>Actinomycetaceae</taxon>
        <taxon>Actinomyces</taxon>
    </lineage>
</organism>
<accession>A0ABT4I819</accession>
<sequence length="314" mass="35030">MDAVLPDWFSESAVRAAVASVVGLIAVGVIVKVLTWLYRALLRRCVGKELGVRIHRGFRVRRAKTHRDIGAFLLAYPTWRYAKKDGTRDRRRSDNAVINHWSVLEVGRWRISCQDVFALYDLVLAVRGAGVVVAESAHEQRKREVTSSSRRARHNAVSIDSLISAFASRPTDFERFCADLFRSLGFRVETTPPVRDGGVDLRMSREGWTYIVECKCYDRSHRVGRPVIQKLQGANAVERADRMVVVTTSAFSQDAIDYAGQVGAELIDGDHLIAMCSRAWGNALPPSIMPDQTVALSADDLLTGFPADLRHSYS</sequence>
<evidence type="ECO:0000256" key="1">
    <source>
        <dbReference type="SAM" id="Phobius"/>
    </source>
</evidence>
<dbReference type="InterPro" id="IPR011856">
    <property type="entry name" value="tRNA_endonuc-like_dom_sf"/>
</dbReference>
<keyword evidence="1" id="KW-0812">Transmembrane</keyword>
<protein>
    <submittedName>
        <fullName evidence="3">Restriction endonuclease</fullName>
    </submittedName>
</protein>
<dbReference type="Proteomes" id="UP001072034">
    <property type="component" value="Unassembled WGS sequence"/>
</dbReference>
<dbReference type="EMBL" id="JAPTMY010000013">
    <property type="protein sequence ID" value="MCZ0857894.1"/>
    <property type="molecule type" value="Genomic_DNA"/>
</dbReference>
<dbReference type="SUPFAM" id="SSF52980">
    <property type="entry name" value="Restriction endonuclease-like"/>
    <property type="match status" value="1"/>
</dbReference>
<dbReference type="Gene3D" id="3.40.1350.10">
    <property type="match status" value="1"/>
</dbReference>
<keyword evidence="3" id="KW-0540">Nuclease</keyword>
<evidence type="ECO:0000313" key="4">
    <source>
        <dbReference type="Proteomes" id="UP001072034"/>
    </source>
</evidence>
<keyword evidence="3" id="KW-0255">Endonuclease</keyword>
<comment type="caution">
    <text evidence="3">The sequence shown here is derived from an EMBL/GenBank/DDBJ whole genome shotgun (WGS) entry which is preliminary data.</text>
</comment>
<feature type="domain" description="Restriction endonuclease type IV Mrr" evidence="2">
    <location>
        <begin position="169"/>
        <end position="276"/>
    </location>
</feature>
<dbReference type="InterPro" id="IPR007560">
    <property type="entry name" value="Restrct_endonuc_IV_Mrr"/>
</dbReference>